<sequence>MGAINIKEEIRSLIEKENDHHVLELIKNLLTKSSLEPILKEKLTSRALNAEKNIREGEIYTREELEKKLENSLGI</sequence>
<reference evidence="1" key="1">
    <citation type="submission" date="2022-03" db="EMBL/GenBank/DDBJ databases">
        <title>De novo assembled genomes of Belliella spp. (Cyclobacteriaceae) strains.</title>
        <authorList>
            <person name="Szabo A."/>
            <person name="Korponai K."/>
            <person name="Felfoldi T."/>
        </authorList>
    </citation>
    <scope>NUCLEOTIDE SEQUENCE</scope>
    <source>
        <strain evidence="1">DSM 107340</strain>
    </source>
</reference>
<dbReference type="RefSeq" id="WP_241276324.1">
    <property type="nucleotide sequence ID" value="NZ_JAKZGS010000021.1"/>
</dbReference>
<dbReference type="EMBL" id="JAKZGS010000021">
    <property type="protein sequence ID" value="MCH7399830.1"/>
    <property type="molecule type" value="Genomic_DNA"/>
</dbReference>
<dbReference type="Proteomes" id="UP001165488">
    <property type="component" value="Unassembled WGS sequence"/>
</dbReference>
<evidence type="ECO:0000313" key="1">
    <source>
        <dbReference type="EMBL" id="MCH7399830.1"/>
    </source>
</evidence>
<evidence type="ECO:0000313" key="2">
    <source>
        <dbReference type="Proteomes" id="UP001165488"/>
    </source>
</evidence>
<organism evidence="1 2">
    <name type="scientific">Belliella calami</name>
    <dbReference type="NCBI Taxonomy" id="2923436"/>
    <lineage>
        <taxon>Bacteria</taxon>
        <taxon>Pseudomonadati</taxon>
        <taxon>Bacteroidota</taxon>
        <taxon>Cytophagia</taxon>
        <taxon>Cytophagales</taxon>
        <taxon>Cyclobacteriaceae</taxon>
        <taxon>Belliella</taxon>
    </lineage>
</organism>
<protein>
    <recommendedName>
        <fullName evidence="3">Addiction module component</fullName>
    </recommendedName>
</protein>
<comment type="caution">
    <text evidence="1">The sequence shown here is derived from an EMBL/GenBank/DDBJ whole genome shotgun (WGS) entry which is preliminary data.</text>
</comment>
<accession>A0ABS9UT87</accession>
<proteinExistence type="predicted"/>
<keyword evidence="2" id="KW-1185">Reference proteome</keyword>
<evidence type="ECO:0008006" key="3">
    <source>
        <dbReference type="Google" id="ProtNLM"/>
    </source>
</evidence>
<gene>
    <name evidence="1" type="ORF">MM236_17685</name>
</gene>
<name>A0ABS9UT87_9BACT</name>